<dbReference type="EMBL" id="JAPWIJ010000010">
    <property type="protein sequence ID" value="MCZ4521292.1"/>
    <property type="molecule type" value="Genomic_DNA"/>
</dbReference>
<protein>
    <submittedName>
        <fullName evidence="6">Mycofactocin biosynthesis peptidyl-dipeptidase MftE</fullName>
    </submittedName>
</protein>
<dbReference type="SUPFAM" id="SSF102215">
    <property type="entry name" value="Creatininase"/>
    <property type="match status" value="1"/>
</dbReference>
<evidence type="ECO:0000256" key="3">
    <source>
        <dbReference type="ARBA" id="ARBA00022801"/>
    </source>
</evidence>
<evidence type="ECO:0000313" key="7">
    <source>
        <dbReference type="Proteomes" id="UP001081071"/>
    </source>
</evidence>
<comment type="cofactor">
    <cofactor evidence="1">
        <name>Zn(2+)</name>
        <dbReference type="ChEBI" id="CHEBI:29105"/>
    </cofactor>
</comment>
<keyword evidence="3" id="KW-0378">Hydrolase</keyword>
<dbReference type="Proteomes" id="UP001081071">
    <property type="component" value="Unassembled WGS sequence"/>
</dbReference>
<dbReference type="InterPro" id="IPR003785">
    <property type="entry name" value="Creatininase/forma_Hydrolase"/>
</dbReference>
<dbReference type="PANTHER" id="PTHR35005">
    <property type="entry name" value="3-DEHYDRO-SCYLLO-INOSOSE HYDROLASE"/>
    <property type="match status" value="1"/>
</dbReference>
<gene>
    <name evidence="6" type="primary">mftE</name>
    <name evidence="6" type="ORF">O4220_22485</name>
</gene>
<dbReference type="InterPro" id="IPR024087">
    <property type="entry name" value="Creatininase-like_sf"/>
</dbReference>
<comment type="caution">
    <text evidence="6">The sequence shown here is derived from an EMBL/GenBank/DDBJ whole genome shotgun (WGS) entry which is preliminary data.</text>
</comment>
<keyword evidence="4" id="KW-0862">Zinc</keyword>
<evidence type="ECO:0000313" key="6">
    <source>
        <dbReference type="EMBL" id="MCZ4521292.1"/>
    </source>
</evidence>
<reference evidence="6" key="1">
    <citation type="submission" date="2022-12" db="EMBL/GenBank/DDBJ databases">
        <authorList>
            <person name="Krivoruchko A.V."/>
            <person name="Elkin A."/>
        </authorList>
    </citation>
    <scope>NUCLEOTIDE SEQUENCE</scope>
    <source>
        <strain evidence="6">IEGM 1391</strain>
    </source>
</reference>
<proteinExistence type="inferred from homology"/>
<dbReference type="InterPro" id="IPR023871">
    <property type="entry name" value="MftE"/>
</dbReference>
<evidence type="ECO:0000256" key="5">
    <source>
        <dbReference type="ARBA" id="ARBA00024029"/>
    </source>
</evidence>
<keyword evidence="2" id="KW-0479">Metal-binding</keyword>
<evidence type="ECO:0000256" key="2">
    <source>
        <dbReference type="ARBA" id="ARBA00022723"/>
    </source>
</evidence>
<comment type="similarity">
    <text evidence="5">Belongs to the creatininase superfamily.</text>
</comment>
<dbReference type="RefSeq" id="WP_269607705.1">
    <property type="nucleotide sequence ID" value="NZ_JAPWIJ010000010.1"/>
</dbReference>
<name>A0ABT4MJW9_9NOCA</name>
<sequence>MATDSLGTQYWPDVDGARTLVVPVGSIEQHGPHLPLDTDTRIATAVAYTIDDAVVAPAIAYGSSGEHEGFPGTVSIGAAALETVLVEYGRSACRWAERVVFVNGHGGNGPTLRSAVLLLRYEGRDVVWFPCAVPGADAHAGRTETSMLLHLSPEVVDMGKAEVGNVTDIAALLPALRADGVASIAANGVLGDPSGADPEEGRRAFELLRTRAGDAVRRWSPSEHGVIA</sequence>
<evidence type="ECO:0000256" key="4">
    <source>
        <dbReference type="ARBA" id="ARBA00022833"/>
    </source>
</evidence>
<keyword evidence="7" id="KW-1185">Reference proteome</keyword>
<dbReference type="Pfam" id="PF02633">
    <property type="entry name" value="Creatininase"/>
    <property type="match status" value="1"/>
</dbReference>
<evidence type="ECO:0000256" key="1">
    <source>
        <dbReference type="ARBA" id="ARBA00001947"/>
    </source>
</evidence>
<dbReference type="Gene3D" id="3.40.50.10310">
    <property type="entry name" value="Creatininase"/>
    <property type="match status" value="1"/>
</dbReference>
<accession>A0ABT4MJW9</accession>
<dbReference type="NCBIfam" id="TIGR03964">
    <property type="entry name" value="mycofact_creat"/>
    <property type="match status" value="1"/>
</dbReference>
<organism evidence="6 7">
    <name type="scientific">Rhodococcus ruber</name>
    <dbReference type="NCBI Taxonomy" id="1830"/>
    <lineage>
        <taxon>Bacteria</taxon>
        <taxon>Bacillati</taxon>
        <taxon>Actinomycetota</taxon>
        <taxon>Actinomycetes</taxon>
        <taxon>Mycobacteriales</taxon>
        <taxon>Nocardiaceae</taxon>
        <taxon>Rhodococcus</taxon>
    </lineage>
</organism>
<dbReference type="PANTHER" id="PTHR35005:SF1">
    <property type="entry name" value="2-AMINO-5-FORMYLAMINO-6-RIBOSYLAMINOPYRIMIDIN-4(3H)-ONE 5'-MONOPHOSPHATE DEFORMYLASE"/>
    <property type="match status" value="1"/>
</dbReference>